<dbReference type="PANTHER" id="PTHR36766:SF58">
    <property type="entry name" value="NB-ARC DOMAIN-CONTAINING PROTEIN"/>
    <property type="match status" value="1"/>
</dbReference>
<feature type="domain" description="NB-ARC" evidence="2">
    <location>
        <begin position="2"/>
        <end position="59"/>
    </location>
</feature>
<evidence type="ECO:0000259" key="2">
    <source>
        <dbReference type="Pfam" id="PF00931"/>
    </source>
</evidence>
<sequence length="102" mass="11490">MWEAIQLEELGIHEPTKENGCKLVITTRSWDVCRFIVSTIVKVKSLLENEALELFFEKAKLNISKVPTLKETVELVIKQCAGLPLTIVIIASSLKGEQDIHE</sequence>
<dbReference type="InterPro" id="IPR042197">
    <property type="entry name" value="Apaf_helical"/>
</dbReference>
<dbReference type="Pfam" id="PF00931">
    <property type="entry name" value="NB-ARC"/>
    <property type="match status" value="1"/>
</dbReference>
<organism evidence="3 4">
    <name type="scientific">Acer negundo</name>
    <name type="common">Box elder</name>
    <dbReference type="NCBI Taxonomy" id="4023"/>
    <lineage>
        <taxon>Eukaryota</taxon>
        <taxon>Viridiplantae</taxon>
        <taxon>Streptophyta</taxon>
        <taxon>Embryophyta</taxon>
        <taxon>Tracheophyta</taxon>
        <taxon>Spermatophyta</taxon>
        <taxon>Magnoliopsida</taxon>
        <taxon>eudicotyledons</taxon>
        <taxon>Gunneridae</taxon>
        <taxon>Pentapetalae</taxon>
        <taxon>rosids</taxon>
        <taxon>malvids</taxon>
        <taxon>Sapindales</taxon>
        <taxon>Sapindaceae</taxon>
        <taxon>Hippocastanoideae</taxon>
        <taxon>Acereae</taxon>
        <taxon>Acer</taxon>
    </lineage>
</organism>
<protein>
    <recommendedName>
        <fullName evidence="2">NB-ARC domain-containing protein</fullName>
    </recommendedName>
</protein>
<reference evidence="3 4" key="1">
    <citation type="journal article" date="2022" name="Plant J.">
        <title>Strategies of tolerance reflected in two North American maple genomes.</title>
        <authorList>
            <person name="McEvoy S.L."/>
            <person name="Sezen U.U."/>
            <person name="Trouern-Trend A."/>
            <person name="McMahon S.M."/>
            <person name="Schaberg P.G."/>
            <person name="Yang J."/>
            <person name="Wegrzyn J.L."/>
            <person name="Swenson N.G."/>
        </authorList>
    </citation>
    <scope>NUCLEOTIDE SEQUENCE [LARGE SCALE GENOMIC DNA]</scope>
    <source>
        <strain evidence="3">91603</strain>
    </source>
</reference>
<proteinExistence type="predicted"/>
<evidence type="ECO:0000256" key="1">
    <source>
        <dbReference type="ARBA" id="ARBA00022821"/>
    </source>
</evidence>
<dbReference type="GO" id="GO:0043531">
    <property type="term" value="F:ADP binding"/>
    <property type="evidence" value="ECO:0007669"/>
    <property type="project" value="InterPro"/>
</dbReference>
<comment type="caution">
    <text evidence="3">The sequence shown here is derived from an EMBL/GenBank/DDBJ whole genome shotgun (WGS) entry which is preliminary data.</text>
</comment>
<gene>
    <name evidence="3" type="ORF">LWI28_001273</name>
</gene>
<dbReference type="GO" id="GO:0006952">
    <property type="term" value="P:defense response"/>
    <property type="evidence" value="ECO:0007669"/>
    <property type="project" value="UniProtKB-KW"/>
</dbReference>
<dbReference type="EMBL" id="JAJSOW010000002">
    <property type="protein sequence ID" value="KAI9197592.1"/>
    <property type="molecule type" value="Genomic_DNA"/>
</dbReference>
<dbReference type="Gene3D" id="1.10.8.430">
    <property type="entry name" value="Helical domain of apoptotic protease-activating factors"/>
    <property type="match status" value="1"/>
</dbReference>
<keyword evidence="1" id="KW-0611">Plant defense</keyword>
<dbReference type="SUPFAM" id="SSF52540">
    <property type="entry name" value="P-loop containing nucleoside triphosphate hydrolases"/>
    <property type="match status" value="1"/>
</dbReference>
<evidence type="ECO:0000313" key="4">
    <source>
        <dbReference type="Proteomes" id="UP001064489"/>
    </source>
</evidence>
<dbReference type="PANTHER" id="PTHR36766">
    <property type="entry name" value="PLANT BROAD-SPECTRUM MILDEW RESISTANCE PROTEIN RPW8"/>
    <property type="match status" value="1"/>
</dbReference>
<evidence type="ECO:0000313" key="3">
    <source>
        <dbReference type="EMBL" id="KAI9197592.1"/>
    </source>
</evidence>
<accession>A0AAD5JMT2</accession>
<dbReference type="InterPro" id="IPR027417">
    <property type="entry name" value="P-loop_NTPase"/>
</dbReference>
<dbReference type="AlphaFoldDB" id="A0AAD5JMT2"/>
<name>A0AAD5JMT2_ACENE</name>
<dbReference type="InterPro" id="IPR002182">
    <property type="entry name" value="NB-ARC"/>
</dbReference>
<dbReference type="Proteomes" id="UP001064489">
    <property type="component" value="Chromosome 13"/>
</dbReference>
<keyword evidence="4" id="KW-1185">Reference proteome</keyword>